<dbReference type="AlphaFoldDB" id="A0A974CUH8"/>
<organism evidence="1 2">
    <name type="scientific">Xenopus laevis</name>
    <name type="common">African clawed frog</name>
    <dbReference type="NCBI Taxonomy" id="8355"/>
    <lineage>
        <taxon>Eukaryota</taxon>
        <taxon>Metazoa</taxon>
        <taxon>Chordata</taxon>
        <taxon>Craniata</taxon>
        <taxon>Vertebrata</taxon>
        <taxon>Euteleostomi</taxon>
        <taxon>Amphibia</taxon>
        <taxon>Batrachia</taxon>
        <taxon>Anura</taxon>
        <taxon>Pipoidea</taxon>
        <taxon>Pipidae</taxon>
        <taxon>Xenopodinae</taxon>
        <taxon>Xenopus</taxon>
        <taxon>Xenopus</taxon>
    </lineage>
</organism>
<dbReference type="EMBL" id="CM004474">
    <property type="protein sequence ID" value="OCT80024.1"/>
    <property type="molecule type" value="Genomic_DNA"/>
</dbReference>
<dbReference type="Proteomes" id="UP000694892">
    <property type="component" value="Chromosome 5L"/>
</dbReference>
<feature type="non-terminal residue" evidence="1">
    <location>
        <position position="97"/>
    </location>
</feature>
<name>A0A974CUH8_XENLA</name>
<gene>
    <name evidence="1" type="ORF">XELAEV_18026840mg</name>
</gene>
<reference evidence="2" key="1">
    <citation type="journal article" date="2016" name="Nature">
        <title>Genome evolution in the allotetraploid frog Xenopus laevis.</title>
        <authorList>
            <person name="Session A.M."/>
            <person name="Uno Y."/>
            <person name="Kwon T."/>
            <person name="Chapman J.A."/>
            <person name="Toyoda A."/>
            <person name="Takahashi S."/>
            <person name="Fukui A."/>
            <person name="Hikosaka A."/>
            <person name="Suzuki A."/>
            <person name="Kondo M."/>
            <person name="van Heeringen S.J."/>
            <person name="Quigley I."/>
            <person name="Heinz S."/>
            <person name="Ogino H."/>
            <person name="Ochi H."/>
            <person name="Hellsten U."/>
            <person name="Lyons J.B."/>
            <person name="Simakov O."/>
            <person name="Putnam N."/>
            <person name="Stites J."/>
            <person name="Kuroki Y."/>
            <person name="Tanaka T."/>
            <person name="Michiue T."/>
            <person name="Watanabe M."/>
            <person name="Bogdanovic O."/>
            <person name="Lister R."/>
            <person name="Georgiou G."/>
            <person name="Paranjpe S.S."/>
            <person name="van Kruijsbergen I."/>
            <person name="Shu S."/>
            <person name="Carlson J."/>
            <person name="Kinoshita T."/>
            <person name="Ohta Y."/>
            <person name="Mawaribuchi S."/>
            <person name="Jenkins J."/>
            <person name="Grimwood J."/>
            <person name="Schmutz J."/>
            <person name="Mitros T."/>
            <person name="Mozaffari S.V."/>
            <person name="Suzuki Y."/>
            <person name="Haramoto Y."/>
            <person name="Yamamoto T.S."/>
            <person name="Takagi C."/>
            <person name="Heald R."/>
            <person name="Miller K."/>
            <person name="Haudenschild C."/>
            <person name="Kitzman J."/>
            <person name="Nakayama T."/>
            <person name="Izutsu Y."/>
            <person name="Robert J."/>
            <person name="Fortriede J."/>
            <person name="Burns K."/>
            <person name="Lotay V."/>
            <person name="Karimi K."/>
            <person name="Yasuoka Y."/>
            <person name="Dichmann D.S."/>
            <person name="Flajnik M.F."/>
            <person name="Houston D.W."/>
            <person name="Shendure J."/>
            <person name="DuPasquier L."/>
            <person name="Vize P.D."/>
            <person name="Zorn A.M."/>
            <person name="Ito M."/>
            <person name="Marcotte E.M."/>
            <person name="Wallingford J.B."/>
            <person name="Ito Y."/>
            <person name="Asashima M."/>
            <person name="Ueno N."/>
            <person name="Matsuda Y."/>
            <person name="Veenstra G.J."/>
            <person name="Fujiyama A."/>
            <person name="Harland R.M."/>
            <person name="Taira M."/>
            <person name="Rokhsar D.S."/>
        </authorList>
    </citation>
    <scope>NUCLEOTIDE SEQUENCE [LARGE SCALE GENOMIC DNA]</scope>
    <source>
        <strain evidence="2">J</strain>
    </source>
</reference>
<sequence>MNQVKDKRSFEFGIESPNIPRYKCHIRHEKKNKMSCHQSHMPCRSLSDSQQCIDCEYIQQKTRHIKPQLDVQISVVRLLTRLSMDLRPPHPAHPPNL</sequence>
<proteinExistence type="predicted"/>
<evidence type="ECO:0000313" key="1">
    <source>
        <dbReference type="EMBL" id="OCT80024.1"/>
    </source>
</evidence>
<protein>
    <submittedName>
        <fullName evidence="1">Uncharacterized protein</fullName>
    </submittedName>
</protein>
<evidence type="ECO:0000313" key="2">
    <source>
        <dbReference type="Proteomes" id="UP000694892"/>
    </source>
</evidence>
<accession>A0A974CUH8</accession>